<dbReference type="OrthoDB" id="5918572at2"/>
<dbReference type="EMBL" id="RJVQ01000188">
    <property type="protein sequence ID" value="RQW60932.1"/>
    <property type="molecule type" value="Genomic_DNA"/>
</dbReference>
<evidence type="ECO:0000313" key="7">
    <source>
        <dbReference type="Proteomes" id="UP000281112"/>
    </source>
</evidence>
<reference evidence="6 7" key="1">
    <citation type="submission" date="2018-11" db="EMBL/GenBank/DDBJ databases">
        <title>Vibrio LJC006 sp. nov., isolated from seawater during the bloom of the enteromorpha.</title>
        <authorList>
            <person name="Liang J."/>
        </authorList>
    </citation>
    <scope>NUCLEOTIDE SEQUENCE [LARGE SCALE GENOMIC DNA]</scope>
    <source>
        <strain evidence="6 7">LJC006</strain>
    </source>
</reference>
<evidence type="ECO:0000256" key="4">
    <source>
        <dbReference type="ARBA" id="ARBA00023136"/>
    </source>
</evidence>
<dbReference type="CDD" id="cd11304">
    <property type="entry name" value="Cadherin_repeat"/>
    <property type="match status" value="1"/>
</dbReference>
<dbReference type="Pfam" id="PF00028">
    <property type="entry name" value="Cadherin"/>
    <property type="match status" value="1"/>
</dbReference>
<dbReference type="InterPro" id="IPR015919">
    <property type="entry name" value="Cadherin-like_sf"/>
</dbReference>
<dbReference type="InterPro" id="IPR002126">
    <property type="entry name" value="Cadherin-like_dom"/>
</dbReference>
<dbReference type="SMART" id="SM00112">
    <property type="entry name" value="CA"/>
    <property type="match status" value="1"/>
</dbReference>
<feature type="domain" description="Cadherin" evidence="5">
    <location>
        <begin position="16"/>
        <end position="110"/>
    </location>
</feature>
<evidence type="ECO:0000256" key="1">
    <source>
        <dbReference type="ARBA" id="ARBA00004370"/>
    </source>
</evidence>
<dbReference type="Gene3D" id="2.60.40.60">
    <property type="entry name" value="Cadherins"/>
    <property type="match status" value="1"/>
</dbReference>
<dbReference type="RefSeq" id="WP_148090394.1">
    <property type="nucleotide sequence ID" value="NZ_RJVQ01000188.1"/>
</dbReference>
<dbReference type="PROSITE" id="PS50268">
    <property type="entry name" value="CADHERIN_2"/>
    <property type="match status" value="1"/>
</dbReference>
<keyword evidence="3" id="KW-0106">Calcium</keyword>
<organism evidence="6 7">
    <name type="scientific">Vibrio viridaestus</name>
    <dbReference type="NCBI Taxonomy" id="2487322"/>
    <lineage>
        <taxon>Bacteria</taxon>
        <taxon>Pseudomonadati</taxon>
        <taxon>Pseudomonadota</taxon>
        <taxon>Gammaproteobacteria</taxon>
        <taxon>Vibrionales</taxon>
        <taxon>Vibrionaceae</taxon>
        <taxon>Vibrio</taxon>
    </lineage>
</organism>
<gene>
    <name evidence="6" type="ORF">EES38_22235</name>
</gene>
<accession>A0A3N9TVJ6</accession>
<evidence type="ECO:0000259" key="5">
    <source>
        <dbReference type="PROSITE" id="PS50268"/>
    </source>
</evidence>
<proteinExistence type="predicted"/>
<dbReference type="Proteomes" id="UP000281112">
    <property type="component" value="Unassembled WGS sequence"/>
</dbReference>
<feature type="non-terminal residue" evidence="6">
    <location>
        <position position="1"/>
    </location>
</feature>
<dbReference type="GO" id="GO:0007156">
    <property type="term" value="P:homophilic cell adhesion via plasma membrane adhesion molecules"/>
    <property type="evidence" value="ECO:0007669"/>
    <property type="project" value="InterPro"/>
</dbReference>
<dbReference type="AlphaFoldDB" id="A0A3N9TVJ6"/>
<dbReference type="GO" id="GO:0008013">
    <property type="term" value="F:beta-catenin binding"/>
    <property type="evidence" value="ECO:0007669"/>
    <property type="project" value="TreeGrafter"/>
</dbReference>
<comment type="caution">
    <text evidence="6">The sequence shown here is derived from an EMBL/GenBank/DDBJ whole genome shotgun (WGS) entry which is preliminary data.</text>
</comment>
<evidence type="ECO:0000256" key="3">
    <source>
        <dbReference type="ARBA" id="ARBA00022837"/>
    </source>
</evidence>
<dbReference type="GO" id="GO:0045296">
    <property type="term" value="F:cadherin binding"/>
    <property type="evidence" value="ECO:0007669"/>
    <property type="project" value="TreeGrafter"/>
</dbReference>
<protein>
    <submittedName>
        <fullName evidence="6">Cadherin repeat domain-containing protein</fullName>
    </submittedName>
</protein>
<name>A0A3N9TVJ6_9VIBR</name>
<evidence type="ECO:0000256" key="2">
    <source>
        <dbReference type="ARBA" id="ARBA00022737"/>
    </source>
</evidence>
<dbReference type="InterPro" id="IPR039808">
    <property type="entry name" value="Cadherin"/>
</dbReference>
<dbReference type="SUPFAM" id="SSF49313">
    <property type="entry name" value="Cadherin-like"/>
    <property type="match status" value="1"/>
</dbReference>
<keyword evidence="7" id="KW-1185">Reference proteome</keyword>
<keyword evidence="4" id="KW-0472">Membrane</keyword>
<feature type="non-terminal residue" evidence="6">
    <location>
        <position position="110"/>
    </location>
</feature>
<evidence type="ECO:0000313" key="6">
    <source>
        <dbReference type="EMBL" id="RQW60932.1"/>
    </source>
</evidence>
<dbReference type="GO" id="GO:0016342">
    <property type="term" value="C:catenin complex"/>
    <property type="evidence" value="ECO:0007669"/>
    <property type="project" value="TreeGrafter"/>
</dbReference>
<keyword evidence="2" id="KW-0677">Repeat</keyword>
<dbReference type="GO" id="GO:0016477">
    <property type="term" value="P:cell migration"/>
    <property type="evidence" value="ECO:0007669"/>
    <property type="project" value="TreeGrafter"/>
</dbReference>
<dbReference type="GO" id="GO:0005509">
    <property type="term" value="F:calcium ion binding"/>
    <property type="evidence" value="ECO:0007669"/>
    <property type="project" value="InterPro"/>
</dbReference>
<comment type="subcellular location">
    <subcellularLocation>
        <location evidence="1">Membrane</location>
    </subcellularLocation>
</comment>
<dbReference type="PANTHER" id="PTHR24027:SF438">
    <property type="entry name" value="CADHERIN 23"/>
    <property type="match status" value="1"/>
</dbReference>
<sequence>NLTDDTSESGISAVVDADSDANTISESAANGTEVQITGLATDADATDTVTYSLSDDYNGAFTIDATTGVVTVADNTQLDYESDTAPTIEITATSSDGTSSTATFTINLTD</sequence>
<dbReference type="PANTHER" id="PTHR24027">
    <property type="entry name" value="CADHERIN-23"/>
    <property type="match status" value="1"/>
</dbReference>